<organism evidence="1 2">
    <name type="scientific">Scleropages formosus</name>
    <name type="common">Asian bonytongue</name>
    <name type="synonym">Osteoglossum formosum</name>
    <dbReference type="NCBI Taxonomy" id="113540"/>
    <lineage>
        <taxon>Eukaryota</taxon>
        <taxon>Metazoa</taxon>
        <taxon>Chordata</taxon>
        <taxon>Craniata</taxon>
        <taxon>Vertebrata</taxon>
        <taxon>Euteleostomi</taxon>
        <taxon>Actinopterygii</taxon>
        <taxon>Neopterygii</taxon>
        <taxon>Teleostei</taxon>
        <taxon>Osteoglossocephala</taxon>
        <taxon>Osteoglossomorpha</taxon>
        <taxon>Osteoglossiformes</taxon>
        <taxon>Osteoglossidae</taxon>
        <taxon>Scleropages</taxon>
    </lineage>
</organism>
<accession>A0A8C9RUD8</accession>
<dbReference type="AlphaFoldDB" id="A0A8C9RUD8"/>
<keyword evidence="2" id="KW-1185">Reference proteome</keyword>
<name>A0A8C9RUD8_SCLFO</name>
<dbReference type="OrthoDB" id="8954273at2759"/>
<reference evidence="1 2" key="1">
    <citation type="submission" date="2019-04" db="EMBL/GenBank/DDBJ databases">
        <authorList>
            <consortium name="Wellcome Sanger Institute Data Sharing"/>
        </authorList>
    </citation>
    <scope>NUCLEOTIDE SEQUENCE [LARGE SCALE GENOMIC DNA]</scope>
</reference>
<evidence type="ECO:0000313" key="2">
    <source>
        <dbReference type="Proteomes" id="UP000694397"/>
    </source>
</evidence>
<sequence length="101" mass="11383">LHAYLWCGDEDDLEHPESDVRDGERLIVADILATRLQGVAHKIRLLVPPYELGFTHGWQLKAVNQALQEFLSVAVFIVFIFLHRLPCNSYAGTQDIKLAGV</sequence>
<dbReference type="Ensembl" id="ENSSFOT00015019225.2">
    <property type="protein sequence ID" value="ENSSFOP00015019007.2"/>
    <property type="gene ID" value="ENSSFOG00015012226.2"/>
</dbReference>
<reference evidence="1" key="3">
    <citation type="submission" date="2025-09" db="UniProtKB">
        <authorList>
            <consortium name="Ensembl"/>
        </authorList>
    </citation>
    <scope>IDENTIFICATION</scope>
</reference>
<reference evidence="1" key="2">
    <citation type="submission" date="2025-08" db="UniProtKB">
        <authorList>
            <consortium name="Ensembl"/>
        </authorList>
    </citation>
    <scope>IDENTIFICATION</scope>
</reference>
<dbReference type="GeneTree" id="ENSGT01150000290426"/>
<evidence type="ECO:0000313" key="1">
    <source>
        <dbReference type="Ensembl" id="ENSSFOP00015019007.2"/>
    </source>
</evidence>
<proteinExistence type="predicted"/>
<protein>
    <submittedName>
        <fullName evidence="1">Uncharacterized protein</fullName>
    </submittedName>
</protein>
<dbReference type="Proteomes" id="UP000694397">
    <property type="component" value="Chromosome 14"/>
</dbReference>